<feature type="domain" description="Glycosyltransferase 2-like" evidence="4">
    <location>
        <begin position="523"/>
        <end position="719"/>
    </location>
</feature>
<keyword evidence="2" id="KW-1133">Transmembrane helix</keyword>
<feature type="transmembrane region" description="Helical" evidence="2">
    <location>
        <begin position="719"/>
        <end position="741"/>
    </location>
</feature>
<dbReference type="InterPro" id="IPR027389">
    <property type="entry name" value="B_mannosylTrfase_Bre-3/Egh"/>
</dbReference>
<feature type="transmembrane region" description="Helical" evidence="2">
    <location>
        <begin position="334"/>
        <end position="356"/>
    </location>
</feature>
<evidence type="ECO:0000313" key="5">
    <source>
        <dbReference type="EMBL" id="CEL95442.1"/>
    </source>
</evidence>
<evidence type="ECO:0000313" key="6">
    <source>
        <dbReference type="Proteomes" id="UP000041254"/>
    </source>
</evidence>
<keyword evidence="6" id="KW-1185">Reference proteome</keyword>
<dbReference type="InterPro" id="IPR029044">
    <property type="entry name" value="Nucleotide-diphossugar_trans"/>
</dbReference>
<evidence type="ECO:0000256" key="1">
    <source>
        <dbReference type="SAM" id="MobiDB-lite"/>
    </source>
</evidence>
<dbReference type="VEuPathDB" id="CryptoDB:Vbra_11872"/>
<dbReference type="InParanoid" id="A0A0G4EGR8"/>
<feature type="transmembrane region" description="Helical" evidence="2">
    <location>
        <begin position="159"/>
        <end position="182"/>
    </location>
</feature>
<feature type="compositionally biased region" description="Polar residues" evidence="1">
    <location>
        <begin position="821"/>
        <end position="837"/>
    </location>
</feature>
<dbReference type="PANTHER" id="PTHR16779:SF1">
    <property type="entry name" value="BETA-1,4-MANNOSYLTRANSFERASE EGH"/>
    <property type="match status" value="1"/>
</dbReference>
<dbReference type="GO" id="GO:0005737">
    <property type="term" value="C:cytoplasm"/>
    <property type="evidence" value="ECO:0007669"/>
    <property type="project" value="TreeGrafter"/>
</dbReference>
<protein>
    <recommendedName>
        <fullName evidence="4">Glycosyltransferase 2-like domain-containing protein</fullName>
    </recommendedName>
</protein>
<dbReference type="InterPro" id="IPR001173">
    <property type="entry name" value="Glyco_trans_2-like"/>
</dbReference>
<proteinExistence type="predicted"/>
<keyword evidence="3" id="KW-0732">Signal</keyword>
<evidence type="ECO:0000259" key="4">
    <source>
        <dbReference type="Pfam" id="PF13632"/>
    </source>
</evidence>
<gene>
    <name evidence="5" type="ORF">Vbra_11872</name>
</gene>
<evidence type="ECO:0000256" key="2">
    <source>
        <dbReference type="SAM" id="Phobius"/>
    </source>
</evidence>
<feature type="transmembrane region" description="Helical" evidence="2">
    <location>
        <begin position="113"/>
        <end position="138"/>
    </location>
</feature>
<feature type="transmembrane region" description="Helical" evidence="2">
    <location>
        <begin position="685"/>
        <end position="707"/>
    </location>
</feature>
<dbReference type="AlphaFoldDB" id="A0A0G4EGR8"/>
<keyword evidence="2" id="KW-0812">Transmembrane</keyword>
<dbReference type="Proteomes" id="UP000041254">
    <property type="component" value="Unassembled WGS sequence"/>
</dbReference>
<feature type="region of interest" description="Disordered" evidence="1">
    <location>
        <begin position="249"/>
        <end position="275"/>
    </location>
</feature>
<dbReference type="EMBL" id="CDMY01000227">
    <property type="protein sequence ID" value="CEL95442.1"/>
    <property type="molecule type" value="Genomic_DNA"/>
</dbReference>
<sequence length="837" mass="92780">MVFGSFVCAALWVLGLSTGHWQGVEVSVIDPQTLQINPPLSVTLSLSEVYISAAPKMVTAYSTWGNVRRDITLRLCNSRKGCTLQAIHKKHCTPSSLPESPIVSCRLLQRTLALSWVVAYALLGAICATLLAAVLLMLPLDCIKADMRQTGERGCSYQTLHMTIFTLYTASSVCSLTALALYGQTSSLWELINFHLIDPQRLLIPIGLVQATLFDWSVLGPSFFLCSLTSLGSTLLPIILHRITEETGGAHNTSPHNEEAQLPQGGMGVPGDDADPDESFSAITRAVESDTCIWRQGRGERGGGDEGTVSITSPLLGGTDESRGMFSVSKWHGWTTYVFGIVTLLVCVGASVVFLLKTVENTCAKRTCLTNSADWTLWQKIATYGTILSMDPLIPVFVQVFVGMFWPYGLVEELQFDPDRIKNRLFAFRVVTRGNDPVLINETLRKNTSLLLCHPDLQWIVEAVTQRQLGLALQTGVRPEAVDRIYEIYVPEDYRTPRGTLYKARNLQYALEGRHSVLNNDDFIIHLDEETLLDHSSILGIKAFFAQYPDRIGSGRIVYGHGPVVNLLTTCIDSVRLSEDHCRTRFWQSLGLPSQGLKGSFFAVRKGVEEHVTFDVGAAVSICEDAYFGLKAQMLGYKFGWIRGTMREFSPFTFMDLAKQRRRWIQGHWKIIWSSELSWGVRWPLLLAFLIWSSVPFTAFLCTIFKLAGRGSQSDTVPYSPALLWIAGLSYGASMACYFFGSCQNFSIRSRGLFVYLVLVLGTTIGLPLVTFWESFVMLYSLATRDKGFHVVQKTLQNGAQPPPSQRTPKDEDDPTAALTKASTCASDETQPQRGGS</sequence>
<feature type="transmembrane region" description="Helical" evidence="2">
    <location>
        <begin position="753"/>
        <end position="773"/>
    </location>
</feature>
<feature type="region of interest" description="Disordered" evidence="1">
    <location>
        <begin position="796"/>
        <end position="837"/>
    </location>
</feature>
<dbReference type="PhylomeDB" id="A0A0G4EGR8"/>
<dbReference type="GO" id="GO:0019187">
    <property type="term" value="F:beta-1,4-mannosyltransferase activity"/>
    <property type="evidence" value="ECO:0007669"/>
    <property type="project" value="InterPro"/>
</dbReference>
<reference evidence="5 6" key="1">
    <citation type="submission" date="2014-11" db="EMBL/GenBank/DDBJ databases">
        <authorList>
            <person name="Zhu J."/>
            <person name="Qi W."/>
            <person name="Song R."/>
        </authorList>
    </citation>
    <scope>NUCLEOTIDE SEQUENCE [LARGE SCALE GENOMIC DNA]</scope>
</reference>
<organism evidence="5 6">
    <name type="scientific">Vitrella brassicaformis (strain CCMP3155)</name>
    <dbReference type="NCBI Taxonomy" id="1169540"/>
    <lineage>
        <taxon>Eukaryota</taxon>
        <taxon>Sar</taxon>
        <taxon>Alveolata</taxon>
        <taxon>Colpodellida</taxon>
        <taxon>Vitrellaceae</taxon>
        <taxon>Vitrella</taxon>
    </lineage>
</organism>
<dbReference type="OrthoDB" id="5819582at2759"/>
<accession>A0A0G4EGR8</accession>
<dbReference type="Pfam" id="PF13632">
    <property type="entry name" value="Glyco_trans_2_3"/>
    <property type="match status" value="1"/>
</dbReference>
<name>A0A0G4EGR8_VITBC</name>
<evidence type="ECO:0000256" key="3">
    <source>
        <dbReference type="SAM" id="SignalP"/>
    </source>
</evidence>
<keyword evidence="2" id="KW-0472">Membrane</keyword>
<dbReference type="SUPFAM" id="SSF53448">
    <property type="entry name" value="Nucleotide-diphospho-sugar transferases"/>
    <property type="match status" value="1"/>
</dbReference>
<dbReference type="PANTHER" id="PTHR16779">
    <property type="entry name" value="BETA-1,4-MANNOSYLTRANSFERASE EGH"/>
    <property type="match status" value="1"/>
</dbReference>
<feature type="chain" id="PRO_5005187107" description="Glycosyltransferase 2-like domain-containing protein" evidence="3">
    <location>
        <begin position="24"/>
        <end position="837"/>
    </location>
</feature>
<dbReference type="STRING" id="1169540.A0A0G4EGR8"/>
<feature type="signal peptide" evidence="3">
    <location>
        <begin position="1"/>
        <end position="23"/>
    </location>
</feature>